<dbReference type="CDD" id="cd03603">
    <property type="entry name" value="CLECT_VCBS"/>
    <property type="match status" value="1"/>
</dbReference>
<evidence type="ECO:0000313" key="4">
    <source>
        <dbReference type="Proteomes" id="UP001500433"/>
    </source>
</evidence>
<dbReference type="Pfam" id="PF19081">
    <property type="entry name" value="Ig_7"/>
    <property type="match status" value="3"/>
</dbReference>
<reference evidence="4" key="1">
    <citation type="journal article" date="2019" name="Int. J. Syst. Evol. Microbiol.">
        <title>The Global Catalogue of Microorganisms (GCM) 10K type strain sequencing project: providing services to taxonomists for standard genome sequencing and annotation.</title>
        <authorList>
            <consortium name="The Broad Institute Genomics Platform"/>
            <consortium name="The Broad Institute Genome Sequencing Center for Infectious Disease"/>
            <person name="Wu L."/>
            <person name="Ma J."/>
        </authorList>
    </citation>
    <scope>NUCLEOTIDE SEQUENCE [LARGE SCALE GENOMIC DNA]</scope>
    <source>
        <strain evidence="4">JCM 18274</strain>
    </source>
</reference>
<dbReference type="InterPro" id="IPR026341">
    <property type="entry name" value="T9SS_type_B"/>
</dbReference>
<gene>
    <name evidence="3" type="ORF">GCM10023311_28620</name>
</gene>
<feature type="domain" description="C-type lectin" evidence="2">
    <location>
        <begin position="147"/>
        <end position="270"/>
    </location>
</feature>
<keyword evidence="1" id="KW-0732">Signal</keyword>
<dbReference type="InterPro" id="IPR044023">
    <property type="entry name" value="Ig_7"/>
</dbReference>
<keyword evidence="4" id="KW-1185">Reference proteome</keyword>
<dbReference type="SUPFAM" id="SSF56436">
    <property type="entry name" value="C-type lectin-like"/>
    <property type="match status" value="1"/>
</dbReference>
<dbReference type="NCBIfam" id="TIGR04131">
    <property type="entry name" value="Bac_Flav_CTERM"/>
    <property type="match status" value="1"/>
</dbReference>
<dbReference type="InterPro" id="IPR001304">
    <property type="entry name" value="C-type_lectin-like"/>
</dbReference>
<organism evidence="3 4">
    <name type="scientific">Flaviramulus aquimarinus</name>
    <dbReference type="NCBI Taxonomy" id="1170456"/>
    <lineage>
        <taxon>Bacteria</taxon>
        <taxon>Pseudomonadati</taxon>
        <taxon>Bacteroidota</taxon>
        <taxon>Flavobacteriia</taxon>
        <taxon>Flavobacteriales</taxon>
        <taxon>Flavobacteriaceae</taxon>
        <taxon>Flaviramulus</taxon>
    </lineage>
</organism>
<dbReference type="InterPro" id="IPR016186">
    <property type="entry name" value="C-type_lectin-like/link_sf"/>
</dbReference>
<dbReference type="PROSITE" id="PS50041">
    <property type="entry name" value="C_TYPE_LECTIN_2"/>
    <property type="match status" value="1"/>
</dbReference>
<dbReference type="Gene3D" id="3.10.100.10">
    <property type="entry name" value="Mannose-Binding Protein A, subunit A"/>
    <property type="match status" value="1"/>
</dbReference>
<dbReference type="EMBL" id="BAABJH010000007">
    <property type="protein sequence ID" value="GAA4901213.1"/>
    <property type="molecule type" value="Genomic_DNA"/>
</dbReference>
<proteinExistence type="predicted"/>
<name>A0ABP9FI47_9FLAO</name>
<dbReference type="InterPro" id="IPR034007">
    <property type="entry name" value="CTLD_bac"/>
</dbReference>
<sequence length="1095" mass="119257">MYNRTNGINYYAILLLLASHLCYSQNVAPTLTAIGNQLYCPKSQIHIVTDFDIVDPDDTEIDALFIQISTGYVQGADTLILTGDHPNVLAVWNATEGKLILIGKSSSPVSYTELITAVKNIVFQSISNNPSNKTFSITIGTANFLPSTGHYYEFVSSIGITWTEAKTAADNRTYFGLQGYLATVTSAAEAQLTGEQSSGAGWIGGSDAETEGVWKWVTGPEMGTVFWNGLSNGSTPNYAFWNTNEPNQAGDEDYAHITAPTIGIPGSWNDLSNTGAPSGVYQPKGYIMEYGGLPGDPILNISASSSIYTSRIIDTKSATICGSGALSLEATALEGDVLWFDTLIGGTPLYNGQVFTTPTLNFTTTYYALASVNGCLEGVRVPVTATVVQRPSIVSINNDLICDSGSGVLSATASTGIINWYDVPTGGMSLHTGASYTTPTLNATTTYYVDATINGCTTLTRTPVTASVQVTSLPTGNTIQSFCDIEEATISNLGITGDSILWYASASGGVPLDTSILLTTNTYYATQTINTCESMNRLPVNVTVYETVVLPQTSNIPDLSVCDSDLDGDDTNGYATFDLTTNESILLNGKSSSDFTFYYFTDAAYTNLIQTPSNQFINTIQNNQTVYVRIENNLDATCYTDISFDVNVYELPVIQPSITLINCDEDTDGFTNFNLNEANAIISNNSEELTFTYHLSLSDANTNKVNTINASSFNNTIANVVYVRVESIEGCFRVSTINLQVSTTSFPQGFLQELETCDEDDVNDGFYVFDLNLASELFIAEFPSGQSLSVHYYRNLNDAQLEQNEIVSTNAYKNEEAFSQLLYVRVESDDNGACFGLGPHLLLTVHPRPEFEIDQTGVYCLDNNPISLFTFNPKGAYSYEWYDANGGIVSTQSNAIVTVGGLYSVKATSNFGCESFVESFEVVESAKAVIEREDIAIVELSDNNSITINNENNNLGIGDYEFALDDINGPYGDEPFFDRVGAGSHIIYVKDKNRCGIAELEVFILGFPKFFTPNADGYNDVWKIKGLGLDFSSVSTVRIYDRYGKLIKQLNAKNGEWTGQFNGELLPESDYWFIAELVEISGRIKTYRGHFSLIR</sequence>
<dbReference type="Pfam" id="PF13585">
    <property type="entry name" value="CHU_C"/>
    <property type="match status" value="1"/>
</dbReference>
<dbReference type="RefSeq" id="WP_345274848.1">
    <property type="nucleotide sequence ID" value="NZ_BAABJH010000007.1"/>
</dbReference>
<accession>A0ABP9FI47</accession>
<dbReference type="Proteomes" id="UP001500433">
    <property type="component" value="Unassembled WGS sequence"/>
</dbReference>
<feature type="chain" id="PRO_5045277917" description="C-type lectin domain-containing protein" evidence="1">
    <location>
        <begin position="25"/>
        <end position="1095"/>
    </location>
</feature>
<comment type="caution">
    <text evidence="3">The sequence shown here is derived from an EMBL/GenBank/DDBJ whole genome shotgun (WGS) entry which is preliminary data.</text>
</comment>
<evidence type="ECO:0000313" key="3">
    <source>
        <dbReference type="EMBL" id="GAA4901213.1"/>
    </source>
</evidence>
<feature type="signal peptide" evidence="1">
    <location>
        <begin position="1"/>
        <end position="24"/>
    </location>
</feature>
<evidence type="ECO:0000256" key="1">
    <source>
        <dbReference type="SAM" id="SignalP"/>
    </source>
</evidence>
<evidence type="ECO:0000259" key="2">
    <source>
        <dbReference type="PROSITE" id="PS50041"/>
    </source>
</evidence>
<protein>
    <recommendedName>
        <fullName evidence="2">C-type lectin domain-containing protein</fullName>
    </recommendedName>
</protein>
<dbReference type="InterPro" id="IPR016187">
    <property type="entry name" value="CTDL_fold"/>
</dbReference>